<protein>
    <submittedName>
        <fullName evidence="2">Sulfur-oxidizing protein</fullName>
    </submittedName>
</protein>
<dbReference type="InterPro" id="IPR013783">
    <property type="entry name" value="Ig-like_fold"/>
</dbReference>
<evidence type="ECO:0000313" key="2">
    <source>
        <dbReference type="EMBL" id="WPL15362.1"/>
    </source>
</evidence>
<name>A0ABZ0S204_9GAMM</name>
<dbReference type="Gene3D" id="2.60.40.10">
    <property type="entry name" value="Immunoglobulins"/>
    <property type="match status" value="1"/>
</dbReference>
<dbReference type="Proteomes" id="UP001432180">
    <property type="component" value="Chromosome"/>
</dbReference>
<dbReference type="SUPFAM" id="SSF81296">
    <property type="entry name" value="E set domains"/>
    <property type="match status" value="1"/>
</dbReference>
<dbReference type="RefSeq" id="WP_328985939.1">
    <property type="nucleotide sequence ID" value="NZ_CP121472.1"/>
</dbReference>
<accession>A0ABZ0S204</accession>
<dbReference type="EMBL" id="CP121472">
    <property type="protein sequence ID" value="WPL15362.1"/>
    <property type="molecule type" value="Genomic_DNA"/>
</dbReference>
<keyword evidence="3" id="KW-1185">Reference proteome</keyword>
<reference evidence="2 3" key="1">
    <citation type="journal article" date="2023" name="Microorganisms">
        <title>Thiorhodovibrio frisius and Trv. litoralis spp. nov., Two Novel Members from a Clade of Fastidious Purple Sulfur Bacteria That Exhibit Unique Red-Shifted Light-Harvesting Capabilities.</title>
        <authorList>
            <person name="Methner A."/>
            <person name="Kuzyk S.B."/>
            <person name="Petersen J."/>
            <person name="Bauer S."/>
            <person name="Brinkmann H."/>
            <person name="Sichau K."/>
            <person name="Wanner G."/>
            <person name="Wolf J."/>
            <person name="Neumann-Schaal M."/>
            <person name="Henke P."/>
            <person name="Tank M."/>
            <person name="Sproer C."/>
            <person name="Bunk B."/>
            <person name="Overmann J."/>
        </authorList>
    </citation>
    <scope>NUCLEOTIDE SEQUENCE [LARGE SCALE GENOMIC DNA]</scope>
    <source>
        <strain evidence="2 3">DSM 6702</strain>
    </source>
</reference>
<gene>
    <name evidence="2" type="primary">soxZ</name>
    <name evidence="2" type="ORF">Thiowin_00258</name>
</gene>
<organism evidence="2 3">
    <name type="scientific">Thiorhodovibrio winogradskyi</name>
    <dbReference type="NCBI Taxonomy" id="77007"/>
    <lineage>
        <taxon>Bacteria</taxon>
        <taxon>Pseudomonadati</taxon>
        <taxon>Pseudomonadota</taxon>
        <taxon>Gammaproteobacteria</taxon>
        <taxon>Chromatiales</taxon>
        <taxon>Chromatiaceae</taxon>
        <taxon>Thiorhodovibrio</taxon>
    </lineage>
</organism>
<dbReference type="Pfam" id="PF08770">
    <property type="entry name" value="SoxZ"/>
    <property type="match status" value="1"/>
</dbReference>
<dbReference type="InterPro" id="IPR014756">
    <property type="entry name" value="Ig_E-set"/>
</dbReference>
<dbReference type="NCBIfam" id="TIGR04490">
    <property type="entry name" value="SoxZ_true"/>
    <property type="match status" value="1"/>
</dbReference>
<feature type="domain" description="Sulphur oxidation protein SoxZ" evidence="1">
    <location>
        <begin position="7"/>
        <end position="101"/>
    </location>
</feature>
<evidence type="ECO:0000313" key="3">
    <source>
        <dbReference type="Proteomes" id="UP001432180"/>
    </source>
</evidence>
<sequence>MASSIRIRAKLENGVTTVKTLMTHPMETGLRKDEETDETIPAHFIQEVTGKWRDQVVMKGQWSGGVSKNPYLSFQFKGGEPGDAIEISWMDSQGNSDSATTKIAD</sequence>
<dbReference type="InterPro" id="IPR030995">
    <property type="entry name" value="SoxZ"/>
</dbReference>
<proteinExistence type="predicted"/>
<evidence type="ECO:0000259" key="1">
    <source>
        <dbReference type="Pfam" id="PF08770"/>
    </source>
</evidence>
<dbReference type="InterPro" id="IPR014880">
    <property type="entry name" value="SoxZ_dom"/>
</dbReference>